<evidence type="ECO:0000313" key="1">
    <source>
        <dbReference type="EMBL" id="RHN68397.1"/>
    </source>
</evidence>
<organism evidence="1">
    <name type="scientific">Medicago truncatula</name>
    <name type="common">Barrel medic</name>
    <name type="synonym">Medicago tribuloides</name>
    <dbReference type="NCBI Taxonomy" id="3880"/>
    <lineage>
        <taxon>Eukaryota</taxon>
        <taxon>Viridiplantae</taxon>
        <taxon>Streptophyta</taxon>
        <taxon>Embryophyta</taxon>
        <taxon>Tracheophyta</taxon>
        <taxon>Spermatophyta</taxon>
        <taxon>Magnoliopsida</taxon>
        <taxon>eudicotyledons</taxon>
        <taxon>Gunneridae</taxon>
        <taxon>Pentapetalae</taxon>
        <taxon>rosids</taxon>
        <taxon>fabids</taxon>
        <taxon>Fabales</taxon>
        <taxon>Fabaceae</taxon>
        <taxon>Papilionoideae</taxon>
        <taxon>50 kb inversion clade</taxon>
        <taxon>NPAAA clade</taxon>
        <taxon>Hologalegina</taxon>
        <taxon>IRL clade</taxon>
        <taxon>Trifolieae</taxon>
        <taxon>Medicago</taxon>
    </lineage>
</organism>
<protein>
    <submittedName>
        <fullName evidence="1">Uncharacterized protein</fullName>
    </submittedName>
</protein>
<dbReference type="Gramene" id="rna16742">
    <property type="protein sequence ID" value="RHN68397.1"/>
    <property type="gene ID" value="gene16742"/>
</dbReference>
<reference evidence="1" key="1">
    <citation type="journal article" date="2018" name="Nat. Plants">
        <title>Whole-genome landscape of Medicago truncatula symbiotic genes.</title>
        <authorList>
            <person name="Pecrix Y."/>
            <person name="Gamas P."/>
            <person name="Carrere S."/>
        </authorList>
    </citation>
    <scope>NUCLEOTIDE SEQUENCE</scope>
    <source>
        <tissue evidence="1">Leaves</tissue>
    </source>
</reference>
<dbReference type="AlphaFoldDB" id="A0A396IZK1"/>
<name>A0A396IZK1_MEDTR</name>
<accession>A0A396IZK1</accession>
<comment type="caution">
    <text evidence="1">The sequence shown here is derived from an EMBL/GenBank/DDBJ whole genome shotgun (WGS) entry which is preliminary data.</text>
</comment>
<proteinExistence type="predicted"/>
<gene>
    <name evidence="1" type="ORF">MtrunA17_Chr3g0113451</name>
</gene>
<dbReference type="EMBL" id="PSQE01000003">
    <property type="protein sequence ID" value="RHN68397.1"/>
    <property type="molecule type" value="Genomic_DNA"/>
</dbReference>
<sequence length="48" mass="5456">MSGFKICFGDVHVWNILLFSYAHCDLKYLNTFPMKNQVSGFSVSSLIP</sequence>
<dbReference type="Proteomes" id="UP000265566">
    <property type="component" value="Chromosome 3"/>
</dbReference>